<dbReference type="Gene3D" id="1.10.10.10">
    <property type="entry name" value="Winged helix-like DNA-binding domain superfamily/Winged helix DNA-binding domain"/>
    <property type="match status" value="1"/>
</dbReference>
<comment type="subcellular location">
    <subcellularLocation>
        <location evidence="1">Nucleus</location>
    </subcellularLocation>
</comment>
<dbReference type="SMART" id="SM00715">
    <property type="entry name" value="LA"/>
    <property type="match status" value="1"/>
</dbReference>
<reference evidence="8 9" key="1">
    <citation type="journal article" date="2023" name="bioRxiv">
        <title>High-quality genome assemblies of four members of thePodospora anserinaspecies complex.</title>
        <authorList>
            <person name="Ament-Velasquez S.L."/>
            <person name="Vogan A.A."/>
            <person name="Wallerman O."/>
            <person name="Hartmann F."/>
            <person name="Gautier V."/>
            <person name="Silar P."/>
            <person name="Giraud T."/>
            <person name="Johannesson H."/>
        </authorList>
    </citation>
    <scope>NUCLEOTIDE SEQUENCE [LARGE SCALE GENOMIC DNA]</scope>
    <source>
        <strain evidence="8 9">CBS 415.72m</strain>
    </source>
</reference>
<sequence length="422" mass="46337">MSDAAVNQPEVAAAATETPAVEQTTAAPVAEVEMADVAPTEAAAEKSEEKAEEKTEEQTGATKPLPMLKTTAKIDTNYKNNRKYDPSTQEVTDDPVQIRAQVEFWFNDSNLPGDKHMWEQTAGPENKPVSLKHICNFKRMQRFQPYSAVVAALRDSTLLEVSGEEGEEVIKRKVPYVLSTLSPQERQARSVYVKGFGDEHGSSQFEIEQFFSQFGKVQHLKLRRTNENLFKGSVFVEFDSEETADAFVNKEPAATWKGHELLIMKKGEYCEMKAKEIKEGKIQASNSRKSTFWEGKEKTSTRGGRGGARGGRGGRDNRNGDNNEDKKNGFKGGRGGRGGRGRGGRGGRGGNRDNNKGRDGKREEKKPAVNDGEMPTIQATNEKGEVVVKPAEANGKRARENDEAAAPPAKKVDTKTETAAAQ</sequence>
<accession>A0ABR0G6T2</accession>
<dbReference type="PROSITE" id="PS50102">
    <property type="entry name" value="RRM"/>
    <property type="match status" value="1"/>
</dbReference>
<gene>
    <name evidence="8" type="ORF">QC762_605860</name>
</gene>
<evidence type="ECO:0000313" key="9">
    <source>
        <dbReference type="Proteomes" id="UP001323405"/>
    </source>
</evidence>
<feature type="region of interest" description="Disordered" evidence="5">
    <location>
        <begin position="1"/>
        <end position="92"/>
    </location>
</feature>
<feature type="domain" description="RRM" evidence="6">
    <location>
        <begin position="189"/>
        <end position="289"/>
    </location>
</feature>
<evidence type="ECO:0000256" key="3">
    <source>
        <dbReference type="ARBA" id="ARBA00023242"/>
    </source>
</evidence>
<dbReference type="Gene3D" id="3.30.70.330">
    <property type="match status" value="1"/>
</dbReference>
<name>A0ABR0G6T2_9PEZI</name>
<keyword evidence="3" id="KW-0539">Nucleus</keyword>
<dbReference type="RefSeq" id="XP_062740372.1">
    <property type="nucleotide sequence ID" value="XM_062892278.1"/>
</dbReference>
<dbReference type="InterPro" id="IPR006630">
    <property type="entry name" value="La_HTH"/>
</dbReference>
<dbReference type="InterPro" id="IPR035979">
    <property type="entry name" value="RBD_domain_sf"/>
</dbReference>
<dbReference type="InterPro" id="IPR036390">
    <property type="entry name" value="WH_DNA-bd_sf"/>
</dbReference>
<evidence type="ECO:0000256" key="1">
    <source>
        <dbReference type="ARBA" id="ARBA00004123"/>
    </source>
</evidence>
<evidence type="ECO:0000313" key="8">
    <source>
        <dbReference type="EMBL" id="KAK4651397.1"/>
    </source>
</evidence>
<dbReference type="SMART" id="SM00360">
    <property type="entry name" value="RRM"/>
    <property type="match status" value="1"/>
</dbReference>
<proteinExistence type="predicted"/>
<dbReference type="InterPro" id="IPR036388">
    <property type="entry name" value="WH-like_DNA-bd_sf"/>
</dbReference>
<dbReference type="Pfam" id="PF00076">
    <property type="entry name" value="RRM_1"/>
    <property type="match status" value="1"/>
</dbReference>
<dbReference type="PROSITE" id="PS50961">
    <property type="entry name" value="HTH_LA"/>
    <property type="match status" value="1"/>
</dbReference>
<feature type="compositionally biased region" description="Basic and acidic residues" evidence="5">
    <location>
        <begin position="350"/>
        <end position="368"/>
    </location>
</feature>
<keyword evidence="9" id="KW-1185">Reference proteome</keyword>
<organism evidence="8 9">
    <name type="scientific">Podospora pseudocomata</name>
    <dbReference type="NCBI Taxonomy" id="2093779"/>
    <lineage>
        <taxon>Eukaryota</taxon>
        <taxon>Fungi</taxon>
        <taxon>Dikarya</taxon>
        <taxon>Ascomycota</taxon>
        <taxon>Pezizomycotina</taxon>
        <taxon>Sordariomycetes</taxon>
        <taxon>Sordariomycetidae</taxon>
        <taxon>Sordariales</taxon>
        <taxon>Podosporaceae</taxon>
        <taxon>Podospora</taxon>
    </lineage>
</organism>
<dbReference type="PRINTS" id="PR00302">
    <property type="entry name" value="LUPUSLA"/>
</dbReference>
<dbReference type="InterPro" id="IPR002344">
    <property type="entry name" value="Lupus_La"/>
</dbReference>
<dbReference type="PANTHER" id="PTHR22792:SF140">
    <property type="entry name" value="ACHILLES, ISOFORM A"/>
    <property type="match status" value="1"/>
</dbReference>
<comment type="caution">
    <text evidence="8">The sequence shown here is derived from an EMBL/GenBank/DDBJ whole genome shotgun (WGS) entry which is preliminary data.</text>
</comment>
<dbReference type="InterPro" id="IPR045180">
    <property type="entry name" value="La_dom_prot"/>
</dbReference>
<feature type="compositionally biased region" description="Basic and acidic residues" evidence="5">
    <location>
        <begin position="43"/>
        <end position="57"/>
    </location>
</feature>
<feature type="region of interest" description="Disordered" evidence="5">
    <location>
        <begin position="280"/>
        <end position="422"/>
    </location>
</feature>
<evidence type="ECO:0000256" key="4">
    <source>
        <dbReference type="PROSITE-ProRule" id="PRU00332"/>
    </source>
</evidence>
<evidence type="ECO:0000259" key="6">
    <source>
        <dbReference type="PROSITE" id="PS50102"/>
    </source>
</evidence>
<dbReference type="SUPFAM" id="SSF54928">
    <property type="entry name" value="RNA-binding domain, RBD"/>
    <property type="match status" value="1"/>
</dbReference>
<dbReference type="InterPro" id="IPR000504">
    <property type="entry name" value="RRM_dom"/>
</dbReference>
<dbReference type="CDD" id="cd12291">
    <property type="entry name" value="RRM1_La"/>
    <property type="match status" value="1"/>
</dbReference>
<feature type="compositionally biased region" description="Low complexity" evidence="5">
    <location>
        <begin position="1"/>
        <end position="42"/>
    </location>
</feature>
<dbReference type="PANTHER" id="PTHR22792">
    <property type="entry name" value="LUPUS LA PROTEIN-RELATED"/>
    <property type="match status" value="1"/>
</dbReference>
<dbReference type="Proteomes" id="UP001323405">
    <property type="component" value="Unassembled WGS sequence"/>
</dbReference>
<feature type="compositionally biased region" description="Basic and acidic residues" evidence="5">
    <location>
        <begin position="313"/>
        <end position="328"/>
    </location>
</feature>
<evidence type="ECO:0008006" key="10">
    <source>
        <dbReference type="Google" id="ProtNLM"/>
    </source>
</evidence>
<keyword evidence="2 4" id="KW-0694">RNA-binding</keyword>
<dbReference type="GeneID" id="87912185"/>
<dbReference type="EMBL" id="JAFFHA010000008">
    <property type="protein sequence ID" value="KAK4651397.1"/>
    <property type="molecule type" value="Genomic_DNA"/>
</dbReference>
<protein>
    <recommendedName>
        <fullName evidence="10">La protein</fullName>
    </recommendedName>
</protein>
<dbReference type="Pfam" id="PF05383">
    <property type="entry name" value="La"/>
    <property type="match status" value="1"/>
</dbReference>
<evidence type="ECO:0000256" key="5">
    <source>
        <dbReference type="SAM" id="MobiDB-lite"/>
    </source>
</evidence>
<feature type="domain" description="HTH La-type RNA-binding" evidence="7">
    <location>
        <begin position="88"/>
        <end position="178"/>
    </location>
</feature>
<evidence type="ECO:0000256" key="2">
    <source>
        <dbReference type="ARBA" id="ARBA00022884"/>
    </source>
</evidence>
<dbReference type="SUPFAM" id="SSF46785">
    <property type="entry name" value="Winged helix' DNA-binding domain"/>
    <property type="match status" value="1"/>
</dbReference>
<evidence type="ECO:0000259" key="7">
    <source>
        <dbReference type="PROSITE" id="PS50961"/>
    </source>
</evidence>
<dbReference type="InterPro" id="IPR012677">
    <property type="entry name" value="Nucleotide-bd_a/b_plait_sf"/>
</dbReference>